<dbReference type="InterPro" id="IPR015422">
    <property type="entry name" value="PyrdxlP-dep_Trfase_small"/>
</dbReference>
<comment type="pathway">
    <text evidence="12">Amino-acid biosynthesis; glycine biosynthesis; glycine from L-serine: step 1/1.</text>
</comment>
<dbReference type="UniPathway" id="UPA00193"/>
<dbReference type="RefSeq" id="WP_091569634.1">
    <property type="nucleotide sequence ID" value="NZ_FMZA01000009.1"/>
</dbReference>
<dbReference type="UniPathway" id="UPA00288">
    <property type="reaction ID" value="UER01023"/>
</dbReference>
<dbReference type="AlphaFoldDB" id="A0A1G6MB33"/>
<evidence type="ECO:0000256" key="3">
    <source>
        <dbReference type="ARBA" id="ARBA00004496"/>
    </source>
</evidence>
<evidence type="ECO:0000256" key="12">
    <source>
        <dbReference type="HAMAP-Rule" id="MF_00051"/>
    </source>
</evidence>
<comment type="catalytic activity">
    <reaction evidence="1 12">
        <text>(6R)-5,10-methylene-5,6,7,8-tetrahydrofolate + glycine + H2O = (6S)-5,6,7,8-tetrahydrofolate + L-serine</text>
        <dbReference type="Rhea" id="RHEA:15481"/>
        <dbReference type="ChEBI" id="CHEBI:15377"/>
        <dbReference type="ChEBI" id="CHEBI:15636"/>
        <dbReference type="ChEBI" id="CHEBI:33384"/>
        <dbReference type="ChEBI" id="CHEBI:57305"/>
        <dbReference type="ChEBI" id="CHEBI:57453"/>
        <dbReference type="EC" id="2.1.2.1"/>
    </reaction>
</comment>
<dbReference type="InterPro" id="IPR015421">
    <property type="entry name" value="PyrdxlP-dep_Trfase_major"/>
</dbReference>
<feature type="modified residue" description="N6-(pyridoxal phosphate)lysine" evidence="12 13">
    <location>
        <position position="226"/>
    </location>
</feature>
<keyword evidence="6 12" id="KW-0963">Cytoplasm</keyword>
<dbReference type="EMBL" id="FMZA01000009">
    <property type="protein sequence ID" value="SDC52772.1"/>
    <property type="molecule type" value="Genomic_DNA"/>
</dbReference>
<comment type="similarity">
    <text evidence="4 12">Belongs to the SHMT family.</text>
</comment>
<keyword evidence="7 12" id="KW-0554">One-carbon metabolism</keyword>
<evidence type="ECO:0000256" key="4">
    <source>
        <dbReference type="ARBA" id="ARBA00006376"/>
    </source>
</evidence>
<evidence type="ECO:0000256" key="5">
    <source>
        <dbReference type="ARBA" id="ARBA00011738"/>
    </source>
</evidence>
<dbReference type="InterPro" id="IPR019798">
    <property type="entry name" value="Ser_HO-MeTrfase_PLP_BS"/>
</dbReference>
<dbReference type="PIRSF" id="PIRSF000412">
    <property type="entry name" value="SHMT"/>
    <property type="match status" value="1"/>
</dbReference>
<keyword evidence="9 12" id="KW-0808">Transferase</keyword>
<evidence type="ECO:0000256" key="8">
    <source>
        <dbReference type="ARBA" id="ARBA00022605"/>
    </source>
</evidence>
<dbReference type="GO" id="GO:0032259">
    <property type="term" value="P:methylation"/>
    <property type="evidence" value="ECO:0007669"/>
    <property type="project" value="UniProtKB-KW"/>
</dbReference>
<dbReference type="OrthoDB" id="9803846at2"/>
<dbReference type="Gene3D" id="3.90.1150.10">
    <property type="entry name" value="Aspartate Aminotransferase, domain 1"/>
    <property type="match status" value="1"/>
</dbReference>
<dbReference type="GO" id="GO:0030170">
    <property type="term" value="F:pyridoxal phosphate binding"/>
    <property type="evidence" value="ECO:0007669"/>
    <property type="project" value="UniProtKB-UniRule"/>
</dbReference>
<evidence type="ECO:0000256" key="9">
    <source>
        <dbReference type="ARBA" id="ARBA00022679"/>
    </source>
</evidence>
<evidence type="ECO:0000256" key="2">
    <source>
        <dbReference type="ARBA" id="ARBA00001933"/>
    </source>
</evidence>
<dbReference type="InterPro" id="IPR039429">
    <property type="entry name" value="SHMT-like_dom"/>
</dbReference>
<dbReference type="CDD" id="cd00378">
    <property type="entry name" value="SHMT"/>
    <property type="match status" value="1"/>
</dbReference>
<dbReference type="Pfam" id="PF00464">
    <property type="entry name" value="SHMT"/>
    <property type="match status" value="1"/>
</dbReference>
<proteinExistence type="inferred from homology"/>
<dbReference type="PANTHER" id="PTHR11680:SF35">
    <property type="entry name" value="SERINE HYDROXYMETHYLTRANSFERASE 1"/>
    <property type="match status" value="1"/>
</dbReference>
<organism evidence="15 16">
    <name type="scientific">Melghirimyces thermohalophilus</name>
    <dbReference type="NCBI Taxonomy" id="1236220"/>
    <lineage>
        <taxon>Bacteria</taxon>
        <taxon>Bacillati</taxon>
        <taxon>Bacillota</taxon>
        <taxon>Bacilli</taxon>
        <taxon>Bacillales</taxon>
        <taxon>Thermoactinomycetaceae</taxon>
        <taxon>Melghirimyces</taxon>
    </lineage>
</organism>
<dbReference type="GO" id="GO:0035999">
    <property type="term" value="P:tetrahydrofolate interconversion"/>
    <property type="evidence" value="ECO:0007669"/>
    <property type="project" value="UniProtKB-UniRule"/>
</dbReference>
<keyword evidence="16" id="KW-1185">Reference proteome</keyword>
<comment type="subcellular location">
    <subcellularLocation>
        <location evidence="3 12">Cytoplasm</location>
    </subcellularLocation>
</comment>
<dbReference type="PANTHER" id="PTHR11680">
    <property type="entry name" value="SERINE HYDROXYMETHYLTRANSFERASE"/>
    <property type="match status" value="1"/>
</dbReference>
<feature type="domain" description="Serine hydroxymethyltransferase-like" evidence="14">
    <location>
        <begin position="4"/>
        <end position="379"/>
    </location>
</feature>
<dbReference type="Proteomes" id="UP000199387">
    <property type="component" value="Unassembled WGS sequence"/>
</dbReference>
<feature type="binding site" evidence="12">
    <location>
        <begin position="121"/>
        <end position="123"/>
    </location>
    <ligand>
        <name>(6S)-5,6,7,8-tetrahydrofolate</name>
        <dbReference type="ChEBI" id="CHEBI:57453"/>
    </ligand>
</feature>
<evidence type="ECO:0000256" key="13">
    <source>
        <dbReference type="PIRSR" id="PIRSR000412-50"/>
    </source>
</evidence>
<comment type="cofactor">
    <cofactor evidence="2 12 13">
        <name>pyridoxal 5'-phosphate</name>
        <dbReference type="ChEBI" id="CHEBI:597326"/>
    </cofactor>
</comment>
<evidence type="ECO:0000259" key="14">
    <source>
        <dbReference type="Pfam" id="PF00464"/>
    </source>
</evidence>
<dbReference type="FunFam" id="3.40.640.10:FF:000001">
    <property type="entry name" value="Serine hydroxymethyltransferase"/>
    <property type="match status" value="1"/>
</dbReference>
<dbReference type="STRING" id="1236220.SAMN04488112_10995"/>
<evidence type="ECO:0000256" key="11">
    <source>
        <dbReference type="ARBA" id="ARBA00054606"/>
    </source>
</evidence>
<comment type="function">
    <text evidence="11">Catalyzes the reversible interconversion of serine and glycine with tetrahydrofolate (THF) serving as the one-carbon carrier. This reaction serves as the major source of one-carbon groups required for the biosynthesis of purines, thymidylate, methionine, and other important biomolecules. Also exhibits THF-independent aldolase activity toward beta-hydroxyamino acids, producing glycine and aldehydes, via a retro-aldol mechanism. Thus, is able to catalyze the cleavage of L-allo-threonine.</text>
</comment>
<evidence type="ECO:0000313" key="15">
    <source>
        <dbReference type="EMBL" id="SDC52772.1"/>
    </source>
</evidence>
<feature type="binding site" evidence="12">
    <location>
        <position position="117"/>
    </location>
    <ligand>
        <name>(6S)-5,6,7,8-tetrahydrofolate</name>
        <dbReference type="ChEBI" id="CHEBI:57453"/>
    </ligand>
</feature>
<dbReference type="InterPro" id="IPR001085">
    <property type="entry name" value="Ser_HO-MeTrfase"/>
</dbReference>
<dbReference type="GO" id="GO:0005829">
    <property type="term" value="C:cytosol"/>
    <property type="evidence" value="ECO:0007669"/>
    <property type="project" value="TreeGrafter"/>
</dbReference>
<name>A0A1G6MB33_9BACL</name>
<keyword evidence="8 12" id="KW-0028">Amino-acid biosynthesis</keyword>
<dbReference type="NCBIfam" id="NF000586">
    <property type="entry name" value="PRK00011.1"/>
    <property type="match status" value="1"/>
</dbReference>
<sequence length="415" mass="45098">MDHLRQTDPELAGAISKELARQQGKIELIASENFVSPAVLEAMGSIMTNKYAEGYPGKRYYGGCQFVDQAEELARERAKELFGAEHANVQPHSGAQANMGVYFSILEPGDTVLGMDLAHGGHLTHGSPVNFSGKLYNFVSYGVDEETQQIDYEEVRKLALEHQPKLLVAGASAYPRTIDFAKLKEIADEAGCYLLVDMAHIAGLVATGDHPSPFPHADFVTTTTHKTLRGPRGGMILCKEEYAKKVDKNIFPGIQGGPLMHVIAAKAVALKEAQSDAFKQYSKQVVDNARALAEALIQRGFNLVSGGTDNHLILIDVRNLGLTGKKAEVLLDEAGITANKNAIPFDPESPFVTSGIRIGTAAVTTRHMKGEAMVEIADIMAQVLKNPEDEEAQQQARKRVASLTSRHPLYPEINI</sequence>
<dbReference type="GO" id="GO:0004372">
    <property type="term" value="F:glycine hydroxymethyltransferase activity"/>
    <property type="evidence" value="ECO:0007669"/>
    <property type="project" value="UniProtKB-UniRule"/>
</dbReference>
<accession>A0A1G6MB33</accession>
<dbReference type="SUPFAM" id="SSF53383">
    <property type="entry name" value="PLP-dependent transferases"/>
    <property type="match status" value="1"/>
</dbReference>
<dbReference type="InterPro" id="IPR049943">
    <property type="entry name" value="Ser_HO-MeTrfase-like"/>
</dbReference>
<evidence type="ECO:0000256" key="1">
    <source>
        <dbReference type="ARBA" id="ARBA00001528"/>
    </source>
</evidence>
<gene>
    <name evidence="12" type="primary">glyA</name>
    <name evidence="15" type="ORF">SAMN04488112_10995</name>
</gene>
<reference evidence="15 16" key="1">
    <citation type="submission" date="2016-10" db="EMBL/GenBank/DDBJ databases">
        <authorList>
            <person name="de Groot N.N."/>
        </authorList>
    </citation>
    <scope>NUCLEOTIDE SEQUENCE [LARGE SCALE GENOMIC DNA]</scope>
    <source>
        <strain evidence="15 16">DSM 45514</strain>
    </source>
</reference>
<dbReference type="HAMAP" id="MF_00051">
    <property type="entry name" value="SHMT"/>
    <property type="match status" value="1"/>
</dbReference>
<feature type="binding site" evidence="12">
    <location>
        <begin position="349"/>
        <end position="351"/>
    </location>
    <ligand>
        <name>(6S)-5,6,7,8-tetrahydrofolate</name>
        <dbReference type="ChEBI" id="CHEBI:57453"/>
    </ligand>
</feature>
<dbReference type="InterPro" id="IPR015424">
    <property type="entry name" value="PyrdxlP-dep_Trfase"/>
</dbReference>
<evidence type="ECO:0000256" key="7">
    <source>
        <dbReference type="ARBA" id="ARBA00022563"/>
    </source>
</evidence>
<dbReference type="Gene3D" id="3.40.640.10">
    <property type="entry name" value="Type I PLP-dependent aspartate aminotransferase-like (Major domain)"/>
    <property type="match status" value="1"/>
</dbReference>
<dbReference type="GO" id="GO:0008168">
    <property type="term" value="F:methyltransferase activity"/>
    <property type="evidence" value="ECO:0007669"/>
    <property type="project" value="UniProtKB-KW"/>
</dbReference>
<dbReference type="FunFam" id="3.90.1150.10:FF:000003">
    <property type="entry name" value="Serine hydroxymethyltransferase"/>
    <property type="match status" value="1"/>
</dbReference>
<dbReference type="PROSITE" id="PS00096">
    <property type="entry name" value="SHMT"/>
    <property type="match status" value="1"/>
</dbReference>
<comment type="subunit">
    <text evidence="5 12">Homodimer.</text>
</comment>
<feature type="site" description="Plays an important role in substrate specificity" evidence="12">
    <location>
        <position position="225"/>
    </location>
</feature>
<dbReference type="GO" id="GO:0019264">
    <property type="term" value="P:glycine biosynthetic process from serine"/>
    <property type="evidence" value="ECO:0007669"/>
    <property type="project" value="UniProtKB-UniRule"/>
</dbReference>
<protein>
    <recommendedName>
        <fullName evidence="12">Serine hydroxymethyltransferase</fullName>
        <shortName evidence="12">SHMT</shortName>
        <shortName evidence="12">Serine methylase</shortName>
        <ecNumber evidence="12">2.1.2.1</ecNumber>
    </recommendedName>
</protein>
<comment type="pathway">
    <text evidence="12">One-carbon metabolism; tetrahydrofolate interconversion.</text>
</comment>
<evidence type="ECO:0000256" key="6">
    <source>
        <dbReference type="ARBA" id="ARBA00022490"/>
    </source>
</evidence>
<evidence type="ECO:0000313" key="16">
    <source>
        <dbReference type="Proteomes" id="UP000199387"/>
    </source>
</evidence>
<evidence type="ECO:0000256" key="10">
    <source>
        <dbReference type="ARBA" id="ARBA00022898"/>
    </source>
</evidence>
<dbReference type="EC" id="2.1.2.1" evidence="12"/>
<keyword evidence="10 12" id="KW-0663">Pyridoxal phosphate</keyword>
<keyword evidence="15" id="KW-0489">Methyltransferase</keyword>
<feature type="binding site" evidence="12">
    <location>
        <position position="240"/>
    </location>
    <ligand>
        <name>(6S)-5,6,7,8-tetrahydrofolate</name>
        <dbReference type="ChEBI" id="CHEBI:57453"/>
    </ligand>
</feature>